<evidence type="ECO:0000313" key="2">
    <source>
        <dbReference type="Proteomes" id="UP001216150"/>
    </source>
</evidence>
<organism evidence="1 2">
    <name type="scientific">Penicillium hetheringtonii</name>
    <dbReference type="NCBI Taxonomy" id="911720"/>
    <lineage>
        <taxon>Eukaryota</taxon>
        <taxon>Fungi</taxon>
        <taxon>Dikarya</taxon>
        <taxon>Ascomycota</taxon>
        <taxon>Pezizomycotina</taxon>
        <taxon>Eurotiomycetes</taxon>
        <taxon>Eurotiomycetidae</taxon>
        <taxon>Eurotiales</taxon>
        <taxon>Aspergillaceae</taxon>
        <taxon>Penicillium</taxon>
    </lineage>
</organism>
<sequence>MTVILNQPDSDSRKKVPLLEVDARSCDVANIVKKAIGHIEVAGGCVVRNLLLPDTVNQIVKDLQPHLDDPETFLKFRPGTTSAAGLVGKSTTFCMDVIGNEIWQGVIDHFLTHTYGPYWVGDMQISHTGKPQLSATTTFKVGPGGASQGLHRDDIMHYNWQGEAREYALGRDVMSVLFIALSKTTKANGATRVIPGSHLWDYSEPPTEDLAVHVELAPGDAFISLGGLYHAGSANTTADEDRLIAIASGIRTELRQEENAYLSYTKEEIERLPLHLQRFCGYTTD</sequence>
<evidence type="ECO:0008006" key="3">
    <source>
        <dbReference type="Google" id="ProtNLM"/>
    </source>
</evidence>
<dbReference type="Gene3D" id="2.60.120.620">
    <property type="entry name" value="q2cbj1_9rhob like domain"/>
    <property type="match status" value="1"/>
</dbReference>
<gene>
    <name evidence="1" type="ORF">N7450_003640</name>
</gene>
<reference evidence="1 2" key="1">
    <citation type="journal article" date="2023" name="IMA Fungus">
        <title>Comparative genomic study of the Penicillium genus elucidates a diverse pangenome and 15 lateral gene transfer events.</title>
        <authorList>
            <person name="Petersen C."/>
            <person name="Sorensen T."/>
            <person name="Nielsen M.R."/>
            <person name="Sondergaard T.E."/>
            <person name="Sorensen J.L."/>
            <person name="Fitzpatrick D.A."/>
            <person name="Frisvad J.C."/>
            <person name="Nielsen K.L."/>
        </authorList>
    </citation>
    <scope>NUCLEOTIDE SEQUENCE [LARGE SCALE GENOMIC DNA]</scope>
    <source>
        <strain evidence="1 2">IBT 29057</strain>
    </source>
</reference>
<dbReference type="InterPro" id="IPR008775">
    <property type="entry name" value="Phytyl_CoA_dOase-like"/>
</dbReference>
<name>A0AAD6DNH5_9EURO</name>
<proteinExistence type="predicted"/>
<keyword evidence="2" id="KW-1185">Reference proteome</keyword>
<dbReference type="AlphaFoldDB" id="A0AAD6DNH5"/>
<dbReference type="Proteomes" id="UP001216150">
    <property type="component" value="Unassembled WGS sequence"/>
</dbReference>
<accession>A0AAD6DNH5</accession>
<dbReference type="Pfam" id="PF05721">
    <property type="entry name" value="PhyH"/>
    <property type="match status" value="1"/>
</dbReference>
<evidence type="ECO:0000313" key="1">
    <source>
        <dbReference type="EMBL" id="KAJ5589668.1"/>
    </source>
</evidence>
<dbReference type="SUPFAM" id="SSF51197">
    <property type="entry name" value="Clavaminate synthase-like"/>
    <property type="match status" value="1"/>
</dbReference>
<dbReference type="EMBL" id="JAQJAC010000003">
    <property type="protein sequence ID" value="KAJ5589668.1"/>
    <property type="molecule type" value="Genomic_DNA"/>
</dbReference>
<protein>
    <recommendedName>
        <fullName evidence="3">Phytanoyl-CoA dioxygenase family protein</fullName>
    </recommendedName>
</protein>
<comment type="caution">
    <text evidence="1">The sequence shown here is derived from an EMBL/GenBank/DDBJ whole genome shotgun (WGS) entry which is preliminary data.</text>
</comment>